<gene>
    <name evidence="2" type="ORF">SARC_01622</name>
</gene>
<keyword evidence="3" id="KW-1185">Reference proteome</keyword>
<evidence type="ECO:0000313" key="2">
    <source>
        <dbReference type="EMBL" id="KNC86212.1"/>
    </source>
</evidence>
<reference evidence="2 3" key="1">
    <citation type="submission" date="2011-02" db="EMBL/GenBank/DDBJ databases">
        <title>The Genome Sequence of Sphaeroforma arctica JP610.</title>
        <authorList>
            <consortium name="The Broad Institute Genome Sequencing Platform"/>
            <person name="Russ C."/>
            <person name="Cuomo C."/>
            <person name="Young S.K."/>
            <person name="Zeng Q."/>
            <person name="Gargeya S."/>
            <person name="Alvarado L."/>
            <person name="Berlin A."/>
            <person name="Chapman S.B."/>
            <person name="Chen Z."/>
            <person name="Freedman E."/>
            <person name="Gellesch M."/>
            <person name="Goldberg J."/>
            <person name="Griggs A."/>
            <person name="Gujja S."/>
            <person name="Heilman E."/>
            <person name="Heiman D."/>
            <person name="Howarth C."/>
            <person name="Mehta T."/>
            <person name="Neiman D."/>
            <person name="Pearson M."/>
            <person name="Roberts A."/>
            <person name="Saif S."/>
            <person name="Shea T."/>
            <person name="Shenoy N."/>
            <person name="Sisk P."/>
            <person name="Stolte C."/>
            <person name="Sykes S."/>
            <person name="White J."/>
            <person name="Yandava C."/>
            <person name="Burger G."/>
            <person name="Gray M.W."/>
            <person name="Holland P.W.H."/>
            <person name="King N."/>
            <person name="Lang F.B.F."/>
            <person name="Roger A.J."/>
            <person name="Ruiz-Trillo I."/>
            <person name="Haas B."/>
            <person name="Nusbaum C."/>
            <person name="Birren B."/>
        </authorList>
    </citation>
    <scope>NUCLEOTIDE SEQUENCE [LARGE SCALE GENOMIC DNA]</scope>
    <source>
        <strain evidence="2 3">JP610</strain>
    </source>
</reference>
<evidence type="ECO:0000313" key="3">
    <source>
        <dbReference type="Proteomes" id="UP000054560"/>
    </source>
</evidence>
<sequence length="151" mass="17425">MYFVDWYGNLRCFIICELCFWGPVIYGLIIGDQWRVTLATWVEGCFFAWLFGIDNFLFIIVKVLAQALSRGDILEHIDLQGAYLRAHENGKELSTLLSLEKTPQRNMFLRYAERRHCAEQVAFPIEVQACSLAKYSNNQSIVEKAVHIANT</sequence>
<evidence type="ECO:0000256" key="1">
    <source>
        <dbReference type="SAM" id="Phobius"/>
    </source>
</evidence>
<feature type="transmembrane region" description="Helical" evidence="1">
    <location>
        <begin position="12"/>
        <end position="31"/>
    </location>
</feature>
<dbReference type="AlphaFoldDB" id="A0A0L0GB16"/>
<organism evidence="2 3">
    <name type="scientific">Sphaeroforma arctica JP610</name>
    <dbReference type="NCBI Taxonomy" id="667725"/>
    <lineage>
        <taxon>Eukaryota</taxon>
        <taxon>Ichthyosporea</taxon>
        <taxon>Ichthyophonida</taxon>
        <taxon>Sphaeroforma</taxon>
    </lineage>
</organism>
<proteinExistence type="predicted"/>
<keyword evidence="1" id="KW-0472">Membrane</keyword>
<dbReference type="EMBL" id="KQ241662">
    <property type="protein sequence ID" value="KNC86212.1"/>
    <property type="molecule type" value="Genomic_DNA"/>
</dbReference>
<keyword evidence="1" id="KW-0812">Transmembrane</keyword>
<name>A0A0L0GB16_9EUKA</name>
<protein>
    <submittedName>
        <fullName evidence="2">Uncharacterized protein</fullName>
    </submittedName>
</protein>
<accession>A0A0L0GB16</accession>
<feature type="transmembrane region" description="Helical" evidence="1">
    <location>
        <begin position="46"/>
        <end position="65"/>
    </location>
</feature>
<keyword evidence="1" id="KW-1133">Transmembrane helix</keyword>
<dbReference type="Proteomes" id="UP000054560">
    <property type="component" value="Unassembled WGS sequence"/>
</dbReference>
<dbReference type="GeneID" id="25902126"/>
<dbReference type="RefSeq" id="XP_014160114.1">
    <property type="nucleotide sequence ID" value="XM_014304639.1"/>
</dbReference>